<organism evidence="3 4">
    <name type="scientific">Lolium multiflorum</name>
    <name type="common">Italian ryegrass</name>
    <name type="synonym">Lolium perenne subsp. multiflorum</name>
    <dbReference type="NCBI Taxonomy" id="4521"/>
    <lineage>
        <taxon>Eukaryota</taxon>
        <taxon>Viridiplantae</taxon>
        <taxon>Streptophyta</taxon>
        <taxon>Embryophyta</taxon>
        <taxon>Tracheophyta</taxon>
        <taxon>Spermatophyta</taxon>
        <taxon>Magnoliopsida</taxon>
        <taxon>Liliopsida</taxon>
        <taxon>Poales</taxon>
        <taxon>Poaceae</taxon>
        <taxon>BOP clade</taxon>
        <taxon>Pooideae</taxon>
        <taxon>Poodae</taxon>
        <taxon>Poeae</taxon>
        <taxon>Poeae Chloroplast Group 2 (Poeae type)</taxon>
        <taxon>Loliodinae</taxon>
        <taxon>Loliinae</taxon>
        <taxon>Lolium</taxon>
    </lineage>
</organism>
<sequence>MHMATFTFSLPSPLRLLPRASAARQISLPANSSPESFKRRSSKVSLDLSCSRLTGKSSPPPIRGLTGDLRVESGRFFLAGVTGNLHAIAGEKGQWWPSEFTDSELKAFAKEGLIAPDTWSFQKDSSSPNPEPDERVFTKAWVERGLSLPTFEFFLSVLNTYGLQPHNLCPNSFLLLSNFVTLCEGHLGIHPDIRLWQFFYRVKKETKEKFYVKNVLVLGVHDSLPAFVNNPPEGLASWSLIPALAQYPKLDKAARRISWLVHDGLTGMDLTLSWFTRWIQPLKYNKRLICEYSGEVPEINKDISVNNKCPSLNSLADDGFRNIFRVPASAGRVEEDPEDGDEGDEQAPKKAVPRVIKRLRAKVSGTDAGTSGEASAKKAKTKPPPRLDSKKAERDRIKLLATTGKGSRSLLSGAT</sequence>
<protein>
    <recommendedName>
        <fullName evidence="2">Transposase (putative) gypsy type domain-containing protein</fullName>
    </recommendedName>
</protein>
<feature type="domain" description="Transposase (putative) gypsy type" evidence="2">
    <location>
        <begin position="136"/>
        <end position="203"/>
    </location>
</feature>
<name>A0AAD8VTI2_LOLMU</name>
<keyword evidence="4" id="KW-1185">Reference proteome</keyword>
<evidence type="ECO:0000259" key="2">
    <source>
        <dbReference type="Pfam" id="PF04195"/>
    </source>
</evidence>
<evidence type="ECO:0000313" key="3">
    <source>
        <dbReference type="EMBL" id="KAK1616625.1"/>
    </source>
</evidence>
<dbReference type="PANTHER" id="PTHR33026">
    <property type="entry name" value="OS06G0360600 PROTEIN"/>
    <property type="match status" value="1"/>
</dbReference>
<evidence type="ECO:0000256" key="1">
    <source>
        <dbReference type="SAM" id="MobiDB-lite"/>
    </source>
</evidence>
<dbReference type="InterPro" id="IPR007321">
    <property type="entry name" value="Transposase_28"/>
</dbReference>
<feature type="compositionally biased region" description="Basic and acidic residues" evidence="1">
    <location>
        <begin position="385"/>
        <end position="394"/>
    </location>
</feature>
<evidence type="ECO:0000313" key="4">
    <source>
        <dbReference type="Proteomes" id="UP001231189"/>
    </source>
</evidence>
<feature type="region of interest" description="Disordered" evidence="1">
    <location>
        <begin position="331"/>
        <end position="394"/>
    </location>
</feature>
<feature type="compositionally biased region" description="Basic residues" evidence="1">
    <location>
        <begin position="351"/>
        <end position="361"/>
    </location>
</feature>
<dbReference type="PANTHER" id="PTHR33026:SF7">
    <property type="entry name" value="OS03G0100275 PROTEIN"/>
    <property type="match status" value="1"/>
</dbReference>
<dbReference type="Pfam" id="PF04195">
    <property type="entry name" value="Transposase_28"/>
    <property type="match status" value="1"/>
</dbReference>
<dbReference type="AlphaFoldDB" id="A0AAD8VTI2"/>
<reference evidence="3" key="1">
    <citation type="submission" date="2023-07" db="EMBL/GenBank/DDBJ databases">
        <title>A chromosome-level genome assembly of Lolium multiflorum.</title>
        <authorList>
            <person name="Chen Y."/>
            <person name="Copetti D."/>
            <person name="Kolliker R."/>
            <person name="Studer B."/>
        </authorList>
    </citation>
    <scope>NUCLEOTIDE SEQUENCE</scope>
    <source>
        <strain evidence="3">02402/16</strain>
        <tissue evidence="3">Leaf</tissue>
    </source>
</reference>
<dbReference type="EMBL" id="JAUUTY010000006">
    <property type="protein sequence ID" value="KAK1616625.1"/>
    <property type="molecule type" value="Genomic_DNA"/>
</dbReference>
<comment type="caution">
    <text evidence="3">The sequence shown here is derived from an EMBL/GenBank/DDBJ whole genome shotgun (WGS) entry which is preliminary data.</text>
</comment>
<accession>A0AAD8VTI2</accession>
<feature type="compositionally biased region" description="Acidic residues" evidence="1">
    <location>
        <begin position="335"/>
        <end position="345"/>
    </location>
</feature>
<gene>
    <name evidence="3" type="ORF">QYE76_022142</name>
</gene>
<dbReference type="Proteomes" id="UP001231189">
    <property type="component" value="Unassembled WGS sequence"/>
</dbReference>
<proteinExistence type="predicted"/>